<sequence>MGNTAYLLAERLTDSFAKYRWCPNIIGPQSGGAVENLPVHTYEAFGQLQAKIPTEVLITDRREFEMAEEGFISLTMRKGSDNAAFFSANSVQNLRSFQIRLKVKLLRLTSSWVLSFPTCSSLTAWRTT</sequence>
<gene>
    <name evidence="2" type="ORF">HSBAA_55960</name>
</gene>
<evidence type="ECO:0000259" key="1">
    <source>
        <dbReference type="Pfam" id="PF05943"/>
    </source>
</evidence>
<proteinExistence type="predicted"/>
<dbReference type="InterPro" id="IPR010269">
    <property type="entry name" value="T6SS_TssC-like"/>
</dbReference>
<name>A0A455UDG1_9GAMM</name>
<dbReference type="EMBL" id="AP019514">
    <property type="protein sequence ID" value="BBI64290.1"/>
    <property type="molecule type" value="Genomic_DNA"/>
</dbReference>
<evidence type="ECO:0000313" key="2">
    <source>
        <dbReference type="EMBL" id="BBI64290.1"/>
    </source>
</evidence>
<reference evidence="2 3" key="1">
    <citation type="journal article" date="2019" name="Microbiol. Resour. Announc.">
        <title>Complete Genome Sequence of Halomonas sulfidaeris Strain Esulfide1 Isolated from a Metal Sulfide Rock at a Depth of 2,200 Meters, Obtained Using Nanopore Sequencing.</title>
        <authorList>
            <person name="Saito M."/>
            <person name="Nishigata A."/>
            <person name="Galipon J."/>
            <person name="Arakawa K."/>
        </authorList>
    </citation>
    <scope>NUCLEOTIDE SEQUENCE [LARGE SCALE GENOMIC DNA]</scope>
    <source>
        <strain evidence="2 3">ATCC BAA-803</strain>
    </source>
</reference>
<dbReference type="InterPro" id="IPR044031">
    <property type="entry name" value="TssC1_N"/>
</dbReference>
<accession>A0A455UDG1</accession>
<organism evidence="2 3">
    <name type="scientific">Vreelandella sulfidaeris</name>
    <dbReference type="NCBI Taxonomy" id="115553"/>
    <lineage>
        <taxon>Bacteria</taxon>
        <taxon>Pseudomonadati</taxon>
        <taxon>Pseudomonadota</taxon>
        <taxon>Gammaproteobacteria</taxon>
        <taxon>Oceanospirillales</taxon>
        <taxon>Halomonadaceae</taxon>
        <taxon>Vreelandella</taxon>
    </lineage>
</organism>
<protein>
    <recommendedName>
        <fullName evidence="1">TssC1 N-terminal domain-containing protein</fullName>
    </recommendedName>
</protein>
<dbReference type="PANTHER" id="PTHR35565:SF1">
    <property type="entry name" value="TYPE VI SECRETION SYSTEM CONTRACTILE SHEATH LARGE SUBUNIT"/>
    <property type="match status" value="1"/>
</dbReference>
<dbReference type="PANTHER" id="PTHR35565">
    <property type="entry name" value="CYTOPLASMIC PROTEIN-RELATED"/>
    <property type="match status" value="1"/>
</dbReference>
<dbReference type="Proteomes" id="UP000320231">
    <property type="component" value="Chromosome"/>
</dbReference>
<dbReference type="KEGG" id="hsr:HSBAA_55960"/>
<evidence type="ECO:0000313" key="3">
    <source>
        <dbReference type="Proteomes" id="UP000320231"/>
    </source>
</evidence>
<feature type="domain" description="TssC1 N-terminal" evidence="1">
    <location>
        <begin position="2"/>
        <end position="92"/>
    </location>
</feature>
<dbReference type="AlphaFoldDB" id="A0A455UDG1"/>
<dbReference type="Pfam" id="PF05943">
    <property type="entry name" value="VipB"/>
    <property type="match status" value="1"/>
</dbReference>